<evidence type="ECO:0000313" key="11">
    <source>
        <dbReference type="EMBL" id="TGY90485.1"/>
    </source>
</evidence>
<organism evidence="11 12">
    <name type="scientific">Marinicauda algicola</name>
    <dbReference type="NCBI Taxonomy" id="2029849"/>
    <lineage>
        <taxon>Bacteria</taxon>
        <taxon>Pseudomonadati</taxon>
        <taxon>Pseudomonadota</taxon>
        <taxon>Alphaproteobacteria</taxon>
        <taxon>Maricaulales</taxon>
        <taxon>Maricaulaceae</taxon>
        <taxon>Marinicauda</taxon>
    </lineage>
</organism>
<keyword evidence="9" id="KW-0368">Histidine biosynthesis</keyword>
<dbReference type="PANTHER" id="PTHR43643:SF3">
    <property type="entry name" value="HISTIDINOL-PHOSPHATE AMINOTRANSFERASE"/>
    <property type="match status" value="1"/>
</dbReference>
<dbReference type="InterPro" id="IPR004839">
    <property type="entry name" value="Aminotransferase_I/II_large"/>
</dbReference>
<dbReference type="Pfam" id="PF00155">
    <property type="entry name" value="Aminotran_1_2"/>
    <property type="match status" value="1"/>
</dbReference>
<comment type="catalytic activity">
    <reaction evidence="8 9">
        <text>L-histidinol phosphate + 2-oxoglutarate = 3-(imidazol-4-yl)-2-oxopropyl phosphate + L-glutamate</text>
        <dbReference type="Rhea" id="RHEA:23744"/>
        <dbReference type="ChEBI" id="CHEBI:16810"/>
        <dbReference type="ChEBI" id="CHEBI:29985"/>
        <dbReference type="ChEBI" id="CHEBI:57766"/>
        <dbReference type="ChEBI" id="CHEBI:57980"/>
        <dbReference type="EC" id="2.6.1.9"/>
    </reaction>
</comment>
<dbReference type="PANTHER" id="PTHR43643">
    <property type="entry name" value="HISTIDINOL-PHOSPHATE AMINOTRANSFERASE 2"/>
    <property type="match status" value="1"/>
</dbReference>
<gene>
    <name evidence="9" type="primary">hisC</name>
    <name evidence="11" type="ORF">E5163_05030</name>
</gene>
<dbReference type="GO" id="GO:0000105">
    <property type="term" value="P:L-histidine biosynthetic process"/>
    <property type="evidence" value="ECO:0007669"/>
    <property type="project" value="UniProtKB-UniRule"/>
</dbReference>
<dbReference type="HAMAP" id="MF_01023">
    <property type="entry name" value="HisC_aminotrans_2"/>
    <property type="match status" value="1"/>
</dbReference>
<comment type="subunit">
    <text evidence="4 9">Homodimer.</text>
</comment>
<dbReference type="SUPFAM" id="SSF53383">
    <property type="entry name" value="PLP-dependent transferases"/>
    <property type="match status" value="1"/>
</dbReference>
<evidence type="ECO:0000256" key="1">
    <source>
        <dbReference type="ARBA" id="ARBA00001933"/>
    </source>
</evidence>
<dbReference type="Gene3D" id="3.90.1150.10">
    <property type="entry name" value="Aspartate Aminotransferase, domain 1"/>
    <property type="match status" value="1"/>
</dbReference>
<dbReference type="CDD" id="cd00609">
    <property type="entry name" value="AAT_like"/>
    <property type="match status" value="1"/>
</dbReference>
<evidence type="ECO:0000256" key="8">
    <source>
        <dbReference type="ARBA" id="ARBA00047481"/>
    </source>
</evidence>
<comment type="pathway">
    <text evidence="2 9">Amino-acid biosynthesis; L-histidine biosynthesis; L-histidine from 5-phospho-alpha-D-ribose 1-diphosphate: step 7/9.</text>
</comment>
<name>A0A4S2H4A6_9PROT</name>
<dbReference type="InterPro" id="IPR015422">
    <property type="entry name" value="PyrdxlP-dep_Trfase_small"/>
</dbReference>
<evidence type="ECO:0000256" key="5">
    <source>
        <dbReference type="ARBA" id="ARBA00022576"/>
    </source>
</evidence>
<dbReference type="Proteomes" id="UP000308054">
    <property type="component" value="Unassembled WGS sequence"/>
</dbReference>
<dbReference type="InterPro" id="IPR050106">
    <property type="entry name" value="HistidinolP_aminotransfase"/>
</dbReference>
<dbReference type="RefSeq" id="WP_135994983.1">
    <property type="nucleotide sequence ID" value="NZ_CP071057.1"/>
</dbReference>
<protein>
    <recommendedName>
        <fullName evidence="9">Histidinol-phosphate aminotransferase</fullName>
        <ecNumber evidence="9">2.6.1.9</ecNumber>
    </recommendedName>
    <alternativeName>
        <fullName evidence="9">Imidazole acetol-phosphate transaminase</fullName>
    </alternativeName>
</protein>
<evidence type="ECO:0000256" key="3">
    <source>
        <dbReference type="ARBA" id="ARBA00007970"/>
    </source>
</evidence>
<dbReference type="EMBL" id="SRXW01000001">
    <property type="protein sequence ID" value="TGY90485.1"/>
    <property type="molecule type" value="Genomic_DNA"/>
</dbReference>
<dbReference type="InterPro" id="IPR015424">
    <property type="entry name" value="PyrdxlP-dep_Trfase"/>
</dbReference>
<dbReference type="GO" id="GO:0030170">
    <property type="term" value="F:pyridoxal phosphate binding"/>
    <property type="evidence" value="ECO:0007669"/>
    <property type="project" value="InterPro"/>
</dbReference>
<keyword evidence="5 9" id="KW-0032">Aminotransferase</keyword>
<dbReference type="OrthoDB" id="9809616at2"/>
<evidence type="ECO:0000256" key="6">
    <source>
        <dbReference type="ARBA" id="ARBA00022679"/>
    </source>
</evidence>
<keyword evidence="12" id="KW-1185">Reference proteome</keyword>
<evidence type="ECO:0000256" key="7">
    <source>
        <dbReference type="ARBA" id="ARBA00022898"/>
    </source>
</evidence>
<proteinExistence type="inferred from homology"/>
<comment type="similarity">
    <text evidence="3 9">Belongs to the class-II pyridoxal-phosphate-dependent aminotransferase family. Histidinol-phosphate aminotransferase subfamily.</text>
</comment>
<feature type="modified residue" description="N6-(pyridoxal phosphate)lysine" evidence="9">
    <location>
        <position position="216"/>
    </location>
</feature>
<reference evidence="11 12" key="1">
    <citation type="journal article" date="2017" name="Int. J. Syst. Evol. Microbiol.">
        <title>Marinicauda algicola sp. nov., isolated from a marine red alga Rhodosorus marinus.</title>
        <authorList>
            <person name="Jeong S.E."/>
            <person name="Jeon S.H."/>
            <person name="Chun B.H."/>
            <person name="Kim D.W."/>
            <person name="Jeon C.O."/>
        </authorList>
    </citation>
    <scope>NUCLEOTIDE SEQUENCE [LARGE SCALE GENOMIC DNA]</scope>
    <source>
        <strain evidence="11 12">JCM 31718</strain>
    </source>
</reference>
<dbReference type="InterPro" id="IPR015421">
    <property type="entry name" value="PyrdxlP-dep_Trfase_major"/>
</dbReference>
<evidence type="ECO:0000313" key="12">
    <source>
        <dbReference type="Proteomes" id="UP000308054"/>
    </source>
</evidence>
<dbReference type="GO" id="GO:0004400">
    <property type="term" value="F:histidinol-phosphate transaminase activity"/>
    <property type="evidence" value="ECO:0007669"/>
    <property type="project" value="UniProtKB-UniRule"/>
</dbReference>
<comment type="caution">
    <text evidence="11">The sequence shown here is derived from an EMBL/GenBank/DDBJ whole genome shotgun (WGS) entry which is preliminary data.</text>
</comment>
<keyword evidence="7 9" id="KW-0663">Pyridoxal phosphate</keyword>
<feature type="domain" description="Aminotransferase class I/classII large" evidence="10">
    <location>
        <begin position="25"/>
        <end position="353"/>
    </location>
</feature>
<evidence type="ECO:0000256" key="2">
    <source>
        <dbReference type="ARBA" id="ARBA00005011"/>
    </source>
</evidence>
<dbReference type="UniPathway" id="UPA00031">
    <property type="reaction ID" value="UER00012"/>
</dbReference>
<dbReference type="Gene3D" id="3.40.640.10">
    <property type="entry name" value="Type I PLP-dependent aspartate aminotransferase-like (Major domain)"/>
    <property type="match status" value="1"/>
</dbReference>
<dbReference type="EC" id="2.6.1.9" evidence="9"/>
<comment type="cofactor">
    <cofactor evidence="1 9">
        <name>pyridoxal 5'-phosphate</name>
        <dbReference type="ChEBI" id="CHEBI:597326"/>
    </cofactor>
</comment>
<keyword evidence="9" id="KW-0028">Amino-acid biosynthesis</keyword>
<accession>A0A4S2H4A6</accession>
<dbReference type="NCBIfam" id="TIGR01141">
    <property type="entry name" value="hisC"/>
    <property type="match status" value="1"/>
</dbReference>
<dbReference type="InterPro" id="IPR005861">
    <property type="entry name" value="HisP_aminotrans"/>
</dbReference>
<evidence type="ECO:0000256" key="9">
    <source>
        <dbReference type="HAMAP-Rule" id="MF_01023"/>
    </source>
</evidence>
<evidence type="ECO:0000256" key="4">
    <source>
        <dbReference type="ARBA" id="ARBA00011738"/>
    </source>
</evidence>
<keyword evidence="6 9" id="KW-0808">Transferase</keyword>
<dbReference type="AlphaFoldDB" id="A0A4S2H4A6"/>
<evidence type="ECO:0000259" key="10">
    <source>
        <dbReference type="Pfam" id="PF00155"/>
    </source>
</evidence>
<sequence>MTLSPRPGLLDITPYKPGASAPKGAIKLSSNENALGASEKAAEAFRNAGDKLHLYPDGGASKLREAIGQEEGIDPARIVCGAGSDELLQLIGRAYLEPGDKVVQNEYGFLVYRLVALQCGAELVSAKETNYRADVDTLLEAAGTDAKIVFLANPNNPTGTYIPEREVRRLRENLPEDTLLVLDSAYTEFVDEPDYTSGMALVDEYANTVVTRTFSKIHGLAGVRLGWMYGPAEIVDVIHRVRGPFNVNLPAIEAGTAAIRDRAFMAKSKAHNDQWLAFLQQQIGGLGYEVTPSVCNFVLVHFPDEPGRSAADADRFLQQRGLVVRPLQPYGLPNALRITVGDEDANRRVVEALAAFAGT</sequence>